<protein>
    <submittedName>
        <fullName evidence="2">Os03g0428650 protein</fullName>
    </submittedName>
</protein>
<dbReference type="EMBL" id="AP014959">
    <property type="protein sequence ID" value="BAS84799.1"/>
    <property type="molecule type" value="Genomic_DNA"/>
</dbReference>
<keyword evidence="3" id="KW-1185">Reference proteome</keyword>
<gene>
    <name evidence="2" type="ordered locus">Os03g0428650</name>
    <name evidence="2" type="ORF">OSNPB_030428650</name>
</gene>
<dbReference type="AlphaFoldDB" id="A0A0P0VZL5"/>
<dbReference type="PaxDb" id="39947-A0A0P0VZL5"/>
<organism evidence="2 3">
    <name type="scientific">Oryza sativa subsp. japonica</name>
    <name type="common">Rice</name>
    <dbReference type="NCBI Taxonomy" id="39947"/>
    <lineage>
        <taxon>Eukaryota</taxon>
        <taxon>Viridiplantae</taxon>
        <taxon>Streptophyta</taxon>
        <taxon>Embryophyta</taxon>
        <taxon>Tracheophyta</taxon>
        <taxon>Spermatophyta</taxon>
        <taxon>Magnoliopsida</taxon>
        <taxon>Liliopsida</taxon>
        <taxon>Poales</taxon>
        <taxon>Poaceae</taxon>
        <taxon>BOP clade</taxon>
        <taxon>Oryzoideae</taxon>
        <taxon>Oryzeae</taxon>
        <taxon>Oryzinae</taxon>
        <taxon>Oryza</taxon>
        <taxon>Oryza sativa</taxon>
    </lineage>
</organism>
<sequence>MDDESTTLAPPHHPCSSCSTSPPTARHCHSPRVIPGHLAISIPILKLYPVLLIRRKRLGGHMVRWHHFHIDPCEKRLSVIAWQRIGVSSSSRSWE</sequence>
<feature type="region of interest" description="Disordered" evidence="1">
    <location>
        <begin position="1"/>
        <end position="26"/>
    </location>
</feature>
<reference evidence="2 3" key="3">
    <citation type="journal article" date="2013" name="Rice">
        <title>Improvement of the Oryza sativa Nipponbare reference genome using next generation sequence and optical map data.</title>
        <authorList>
            <person name="Kawahara Y."/>
            <person name="de la Bastide M."/>
            <person name="Hamilton J.P."/>
            <person name="Kanamori H."/>
            <person name="McCombie W.R."/>
            <person name="Ouyang S."/>
            <person name="Schwartz D.C."/>
            <person name="Tanaka T."/>
            <person name="Wu J."/>
            <person name="Zhou S."/>
            <person name="Childs K.L."/>
            <person name="Davidson R.M."/>
            <person name="Lin H."/>
            <person name="Quesada-Ocampo L."/>
            <person name="Vaillancourt B."/>
            <person name="Sakai H."/>
            <person name="Lee S.S."/>
            <person name="Kim J."/>
            <person name="Numa H."/>
            <person name="Itoh T."/>
            <person name="Buell C.R."/>
            <person name="Matsumoto T."/>
        </authorList>
    </citation>
    <scope>NUCLEOTIDE SEQUENCE [LARGE SCALE GENOMIC DNA]</scope>
    <source>
        <strain evidence="3">cv. Nipponbare</strain>
    </source>
</reference>
<accession>A0A0P0VZL5</accession>
<feature type="compositionally biased region" description="Low complexity" evidence="1">
    <location>
        <begin position="14"/>
        <end position="24"/>
    </location>
</feature>
<evidence type="ECO:0000313" key="3">
    <source>
        <dbReference type="Proteomes" id="UP000059680"/>
    </source>
</evidence>
<reference evidence="2 3" key="2">
    <citation type="journal article" date="2013" name="Plant Cell Physiol.">
        <title>Rice Annotation Project Database (RAP-DB): an integrative and interactive database for rice genomics.</title>
        <authorList>
            <person name="Sakai H."/>
            <person name="Lee S.S."/>
            <person name="Tanaka T."/>
            <person name="Numa H."/>
            <person name="Kim J."/>
            <person name="Kawahara Y."/>
            <person name="Wakimoto H."/>
            <person name="Yang C.C."/>
            <person name="Iwamoto M."/>
            <person name="Abe T."/>
            <person name="Yamada Y."/>
            <person name="Muto A."/>
            <person name="Inokuchi H."/>
            <person name="Ikemura T."/>
            <person name="Matsumoto T."/>
            <person name="Sasaki T."/>
            <person name="Itoh T."/>
        </authorList>
    </citation>
    <scope>NUCLEOTIDE SEQUENCE [LARGE SCALE GENOMIC DNA]</scope>
    <source>
        <strain evidence="3">cv. Nipponbare</strain>
    </source>
</reference>
<evidence type="ECO:0000313" key="2">
    <source>
        <dbReference type="EMBL" id="BAS84799.1"/>
    </source>
</evidence>
<proteinExistence type="predicted"/>
<dbReference type="Proteomes" id="UP000059680">
    <property type="component" value="Chromosome 3"/>
</dbReference>
<reference evidence="3" key="1">
    <citation type="journal article" date="2005" name="Nature">
        <title>The map-based sequence of the rice genome.</title>
        <authorList>
            <consortium name="International rice genome sequencing project (IRGSP)"/>
            <person name="Matsumoto T."/>
            <person name="Wu J."/>
            <person name="Kanamori H."/>
            <person name="Katayose Y."/>
            <person name="Fujisawa M."/>
            <person name="Namiki N."/>
            <person name="Mizuno H."/>
            <person name="Yamamoto K."/>
            <person name="Antonio B.A."/>
            <person name="Baba T."/>
            <person name="Sakata K."/>
            <person name="Nagamura Y."/>
            <person name="Aoki H."/>
            <person name="Arikawa K."/>
            <person name="Arita K."/>
            <person name="Bito T."/>
            <person name="Chiden Y."/>
            <person name="Fujitsuka N."/>
            <person name="Fukunaka R."/>
            <person name="Hamada M."/>
            <person name="Harada C."/>
            <person name="Hayashi A."/>
            <person name="Hijishita S."/>
            <person name="Honda M."/>
            <person name="Hosokawa S."/>
            <person name="Ichikawa Y."/>
            <person name="Idonuma A."/>
            <person name="Iijima M."/>
            <person name="Ikeda M."/>
            <person name="Ikeno M."/>
            <person name="Ito K."/>
            <person name="Ito S."/>
            <person name="Ito T."/>
            <person name="Ito Y."/>
            <person name="Ito Y."/>
            <person name="Iwabuchi A."/>
            <person name="Kamiya K."/>
            <person name="Karasawa W."/>
            <person name="Kurita K."/>
            <person name="Katagiri S."/>
            <person name="Kikuta A."/>
            <person name="Kobayashi H."/>
            <person name="Kobayashi N."/>
            <person name="Machita K."/>
            <person name="Maehara T."/>
            <person name="Masukawa M."/>
            <person name="Mizubayashi T."/>
            <person name="Mukai Y."/>
            <person name="Nagasaki H."/>
            <person name="Nagata Y."/>
            <person name="Naito S."/>
            <person name="Nakashima M."/>
            <person name="Nakama Y."/>
            <person name="Nakamichi Y."/>
            <person name="Nakamura M."/>
            <person name="Meguro A."/>
            <person name="Negishi M."/>
            <person name="Ohta I."/>
            <person name="Ohta T."/>
            <person name="Okamoto M."/>
            <person name="Ono N."/>
            <person name="Saji S."/>
            <person name="Sakaguchi M."/>
            <person name="Sakai K."/>
            <person name="Shibata M."/>
            <person name="Shimokawa T."/>
            <person name="Song J."/>
            <person name="Takazaki Y."/>
            <person name="Terasawa K."/>
            <person name="Tsugane M."/>
            <person name="Tsuji K."/>
            <person name="Ueda S."/>
            <person name="Waki K."/>
            <person name="Yamagata H."/>
            <person name="Yamamoto M."/>
            <person name="Yamamoto S."/>
            <person name="Yamane H."/>
            <person name="Yoshiki S."/>
            <person name="Yoshihara R."/>
            <person name="Yukawa K."/>
            <person name="Zhong H."/>
            <person name="Yano M."/>
            <person name="Yuan Q."/>
            <person name="Ouyang S."/>
            <person name="Liu J."/>
            <person name="Jones K.M."/>
            <person name="Gansberger K."/>
            <person name="Moffat K."/>
            <person name="Hill J."/>
            <person name="Bera J."/>
            <person name="Fadrosh D."/>
            <person name="Jin S."/>
            <person name="Johri S."/>
            <person name="Kim M."/>
            <person name="Overton L."/>
            <person name="Reardon M."/>
            <person name="Tsitrin T."/>
            <person name="Vuong H."/>
            <person name="Weaver B."/>
            <person name="Ciecko A."/>
            <person name="Tallon L."/>
            <person name="Jackson J."/>
            <person name="Pai G."/>
            <person name="Aken S.V."/>
            <person name="Utterback T."/>
            <person name="Reidmuller S."/>
            <person name="Feldblyum T."/>
            <person name="Hsiao J."/>
            <person name="Zismann V."/>
            <person name="Iobst S."/>
            <person name="de Vazeille A.R."/>
            <person name="Buell C.R."/>
            <person name="Ying K."/>
            <person name="Li Y."/>
            <person name="Lu T."/>
            <person name="Huang Y."/>
            <person name="Zhao Q."/>
            <person name="Feng Q."/>
            <person name="Zhang L."/>
            <person name="Zhu J."/>
            <person name="Weng Q."/>
            <person name="Mu J."/>
            <person name="Lu Y."/>
            <person name="Fan D."/>
            <person name="Liu Y."/>
            <person name="Guan J."/>
            <person name="Zhang Y."/>
            <person name="Yu S."/>
            <person name="Liu X."/>
            <person name="Zhang Y."/>
            <person name="Hong G."/>
            <person name="Han B."/>
            <person name="Choisne N."/>
            <person name="Demange N."/>
            <person name="Orjeda G."/>
            <person name="Samain S."/>
            <person name="Cattolico L."/>
            <person name="Pelletier E."/>
            <person name="Couloux A."/>
            <person name="Segurens B."/>
            <person name="Wincker P."/>
            <person name="D'Hont A."/>
            <person name="Scarpelli C."/>
            <person name="Weissenbach J."/>
            <person name="Salanoubat M."/>
            <person name="Quetier F."/>
            <person name="Yu Y."/>
            <person name="Kim H.R."/>
            <person name="Rambo T."/>
            <person name="Currie J."/>
            <person name="Collura K."/>
            <person name="Luo M."/>
            <person name="Yang T."/>
            <person name="Ammiraju J.S.S."/>
            <person name="Engler F."/>
            <person name="Soderlund C."/>
            <person name="Wing R.A."/>
            <person name="Palmer L.E."/>
            <person name="de la Bastide M."/>
            <person name="Spiegel L."/>
            <person name="Nascimento L."/>
            <person name="Zutavern T."/>
            <person name="O'Shaughnessy A."/>
            <person name="Dike S."/>
            <person name="Dedhia N."/>
            <person name="Preston R."/>
            <person name="Balija V."/>
            <person name="McCombie W.R."/>
            <person name="Chow T."/>
            <person name="Chen H."/>
            <person name="Chung M."/>
            <person name="Chen C."/>
            <person name="Shaw J."/>
            <person name="Wu H."/>
            <person name="Hsiao K."/>
            <person name="Chao Y."/>
            <person name="Chu M."/>
            <person name="Cheng C."/>
            <person name="Hour A."/>
            <person name="Lee P."/>
            <person name="Lin S."/>
            <person name="Lin Y."/>
            <person name="Liou J."/>
            <person name="Liu S."/>
            <person name="Hsing Y."/>
            <person name="Raghuvanshi S."/>
            <person name="Mohanty A."/>
            <person name="Bharti A.K."/>
            <person name="Gaur A."/>
            <person name="Gupta V."/>
            <person name="Kumar D."/>
            <person name="Ravi V."/>
            <person name="Vij S."/>
            <person name="Kapur A."/>
            <person name="Khurana P."/>
            <person name="Khurana P."/>
            <person name="Khurana J.P."/>
            <person name="Tyagi A.K."/>
            <person name="Gaikwad K."/>
            <person name="Singh A."/>
            <person name="Dalal V."/>
            <person name="Srivastava S."/>
            <person name="Dixit A."/>
            <person name="Pal A.K."/>
            <person name="Ghazi I.A."/>
            <person name="Yadav M."/>
            <person name="Pandit A."/>
            <person name="Bhargava A."/>
            <person name="Sureshbabu K."/>
            <person name="Batra K."/>
            <person name="Sharma T.R."/>
            <person name="Mohapatra T."/>
            <person name="Singh N.K."/>
            <person name="Messing J."/>
            <person name="Nelson A.B."/>
            <person name="Fuks G."/>
            <person name="Kavchok S."/>
            <person name="Keizer G."/>
            <person name="Linton E."/>
            <person name="Llaca V."/>
            <person name="Song R."/>
            <person name="Tanyolac B."/>
            <person name="Young S."/>
            <person name="Ho-Il K."/>
            <person name="Hahn J.H."/>
            <person name="Sangsakoo G."/>
            <person name="Vanavichit A."/>
            <person name="de Mattos Luiz.A.T."/>
            <person name="Zimmer P.D."/>
            <person name="Malone G."/>
            <person name="Dellagostin O."/>
            <person name="de Oliveira A.C."/>
            <person name="Bevan M."/>
            <person name="Bancroft I."/>
            <person name="Minx P."/>
            <person name="Cordum H."/>
            <person name="Wilson R."/>
            <person name="Cheng Z."/>
            <person name="Jin W."/>
            <person name="Jiang J."/>
            <person name="Leong S.A."/>
            <person name="Iwama H."/>
            <person name="Gojobori T."/>
            <person name="Itoh T."/>
            <person name="Niimura Y."/>
            <person name="Fujii Y."/>
            <person name="Habara T."/>
            <person name="Sakai H."/>
            <person name="Sato Y."/>
            <person name="Wilson G."/>
            <person name="Kumar K."/>
            <person name="McCouch S."/>
            <person name="Juretic N."/>
            <person name="Hoen D."/>
            <person name="Wright S."/>
            <person name="Bruskiewich R."/>
            <person name="Bureau T."/>
            <person name="Miyao A."/>
            <person name="Hirochika H."/>
            <person name="Nishikawa T."/>
            <person name="Kadowaki K."/>
            <person name="Sugiura M."/>
            <person name="Burr B."/>
            <person name="Sasaki T."/>
        </authorList>
    </citation>
    <scope>NUCLEOTIDE SEQUENCE [LARGE SCALE GENOMIC DNA]</scope>
    <source>
        <strain evidence="3">cv. Nipponbare</strain>
    </source>
</reference>
<name>A0A0P0VZL5_ORYSJ</name>
<evidence type="ECO:0000256" key="1">
    <source>
        <dbReference type="SAM" id="MobiDB-lite"/>
    </source>
</evidence>
<dbReference type="InParanoid" id="A0A0P0VZL5"/>